<feature type="transmembrane region" description="Helical" evidence="12">
    <location>
        <begin position="31"/>
        <end position="54"/>
    </location>
</feature>
<dbReference type="GO" id="GO:0005886">
    <property type="term" value="C:plasma membrane"/>
    <property type="evidence" value="ECO:0007669"/>
    <property type="project" value="UniProtKB-SubCell"/>
</dbReference>
<proteinExistence type="inferred from homology"/>
<comment type="subunit">
    <text evidence="12">NDH-1 is composed of 14 different subunits. Subunits NuoA, H, J, K, L, M, N constitute the membrane sector of the complex.</text>
</comment>
<dbReference type="Pfam" id="PF00420">
    <property type="entry name" value="Oxidored_q2"/>
    <property type="match status" value="1"/>
</dbReference>
<evidence type="ECO:0000313" key="14">
    <source>
        <dbReference type="Proteomes" id="UP000664654"/>
    </source>
</evidence>
<dbReference type="EMBL" id="JAFKCV010000001">
    <property type="protein sequence ID" value="MBN7823962.1"/>
    <property type="molecule type" value="Genomic_DNA"/>
</dbReference>
<dbReference type="NCBIfam" id="NF004320">
    <property type="entry name" value="PRK05715.1-2"/>
    <property type="match status" value="1"/>
</dbReference>
<keyword evidence="14" id="KW-1185">Reference proteome</keyword>
<keyword evidence="9 12" id="KW-0520">NAD</keyword>
<dbReference type="FunFam" id="1.10.287.3510:FF:000001">
    <property type="entry name" value="NADH-quinone oxidoreductase subunit K"/>
    <property type="match status" value="1"/>
</dbReference>
<comment type="subcellular location">
    <subcellularLocation>
        <location evidence="12">Cell membrane</location>
        <topology evidence="12">Multi-pass membrane protein</topology>
    </subcellularLocation>
    <subcellularLocation>
        <location evidence="2">Membrane</location>
        <topology evidence="2">Multi-pass membrane protein</topology>
    </subcellularLocation>
</comment>
<evidence type="ECO:0000256" key="5">
    <source>
        <dbReference type="ARBA" id="ARBA00022692"/>
    </source>
</evidence>
<keyword evidence="6 12" id="KW-0874">Quinone</keyword>
<evidence type="ECO:0000256" key="1">
    <source>
        <dbReference type="ARBA" id="ARBA00002378"/>
    </source>
</evidence>
<dbReference type="GO" id="GO:0048038">
    <property type="term" value="F:quinone binding"/>
    <property type="evidence" value="ECO:0007669"/>
    <property type="project" value="UniProtKB-KW"/>
</dbReference>
<dbReference type="Proteomes" id="UP000664654">
    <property type="component" value="Unassembled WGS sequence"/>
</dbReference>
<evidence type="ECO:0000256" key="10">
    <source>
        <dbReference type="ARBA" id="ARBA00023075"/>
    </source>
</evidence>
<gene>
    <name evidence="12 13" type="primary">nuoK</name>
    <name evidence="13" type="ORF">J0A66_01875</name>
</gene>
<dbReference type="GO" id="GO:0030964">
    <property type="term" value="C:NADH dehydrogenase complex"/>
    <property type="evidence" value="ECO:0007669"/>
    <property type="project" value="TreeGrafter"/>
</dbReference>
<keyword evidence="4 12" id="KW-0813">Transport</keyword>
<keyword evidence="13" id="KW-0560">Oxidoreductase</keyword>
<evidence type="ECO:0000256" key="11">
    <source>
        <dbReference type="ARBA" id="ARBA00023136"/>
    </source>
</evidence>
<feature type="transmembrane region" description="Helical" evidence="12">
    <location>
        <begin position="60"/>
        <end position="82"/>
    </location>
</feature>
<sequence>MTVPLEHGLLLVVLLWCIGLLGLLTRRNTLFMLMSLEIMLNAGALAFILAGSIWQQADGQVIYILILAIAAAEVGIGLALLIRLRQHSRDLDIDRLSELKG</sequence>
<dbReference type="Gene3D" id="1.10.287.3510">
    <property type="match status" value="1"/>
</dbReference>
<keyword evidence="10 12" id="KW-0830">Ubiquinone</keyword>
<comment type="function">
    <text evidence="1 12">NDH-1 shuttles electrons from NADH, via FMN and iron-sulfur (Fe-S) centers, to quinones in the respiratory chain. The immediate electron acceptor for the enzyme in this species is believed to be ubiquinone. Couples the redox reaction to proton translocation (for every two electrons transferred, four hydrogen ions are translocated across the cytoplasmic membrane), and thus conserves the redox energy in a proton gradient.</text>
</comment>
<comment type="caution">
    <text evidence="13">The sequence shown here is derived from an EMBL/GenBank/DDBJ whole genome shotgun (WGS) entry which is preliminary data.</text>
</comment>
<dbReference type="PANTHER" id="PTHR11434:SF16">
    <property type="entry name" value="NADH-UBIQUINONE OXIDOREDUCTASE CHAIN 4L"/>
    <property type="match status" value="1"/>
</dbReference>
<keyword evidence="12" id="KW-1003">Cell membrane</keyword>
<evidence type="ECO:0000256" key="7">
    <source>
        <dbReference type="ARBA" id="ARBA00022967"/>
    </source>
</evidence>
<evidence type="ECO:0000256" key="8">
    <source>
        <dbReference type="ARBA" id="ARBA00022989"/>
    </source>
</evidence>
<dbReference type="EC" id="7.1.1.-" evidence="12"/>
<evidence type="ECO:0000256" key="2">
    <source>
        <dbReference type="ARBA" id="ARBA00004141"/>
    </source>
</evidence>
<comment type="catalytic activity">
    <reaction evidence="12">
        <text>a quinone + NADH + 5 H(+)(in) = a quinol + NAD(+) + 4 H(+)(out)</text>
        <dbReference type="Rhea" id="RHEA:57888"/>
        <dbReference type="ChEBI" id="CHEBI:15378"/>
        <dbReference type="ChEBI" id="CHEBI:24646"/>
        <dbReference type="ChEBI" id="CHEBI:57540"/>
        <dbReference type="ChEBI" id="CHEBI:57945"/>
        <dbReference type="ChEBI" id="CHEBI:132124"/>
    </reaction>
</comment>
<dbReference type="PANTHER" id="PTHR11434">
    <property type="entry name" value="NADH-UBIQUINONE OXIDOREDUCTASE SUBUNIT ND4L"/>
    <property type="match status" value="1"/>
</dbReference>
<keyword evidence="7 12" id="KW-1278">Translocase</keyword>
<accession>A0A939DKG4</accession>
<evidence type="ECO:0000256" key="9">
    <source>
        <dbReference type="ARBA" id="ARBA00023027"/>
    </source>
</evidence>
<name>A0A939DKG4_9ALTE</name>
<dbReference type="GO" id="GO:0042773">
    <property type="term" value="P:ATP synthesis coupled electron transport"/>
    <property type="evidence" value="ECO:0007669"/>
    <property type="project" value="InterPro"/>
</dbReference>
<reference evidence="13" key="1">
    <citation type="submission" date="2021-03" db="EMBL/GenBank/DDBJ databases">
        <title>novel species isolated from a fishpond in China.</title>
        <authorList>
            <person name="Lu H."/>
            <person name="Cai Z."/>
        </authorList>
    </citation>
    <scope>NUCLEOTIDE SEQUENCE</scope>
    <source>
        <strain evidence="13">JCM 30855</strain>
    </source>
</reference>
<feature type="transmembrane region" description="Helical" evidence="12">
    <location>
        <begin position="6"/>
        <end position="24"/>
    </location>
</feature>
<dbReference type="RefSeq" id="WP_206572065.1">
    <property type="nucleotide sequence ID" value="NZ_JAFKCV010000001.1"/>
</dbReference>
<keyword evidence="8 12" id="KW-1133">Transmembrane helix</keyword>
<comment type="similarity">
    <text evidence="3 12">Belongs to the complex I subunit 4L family.</text>
</comment>
<dbReference type="GO" id="GO:0050136">
    <property type="term" value="F:NADH dehydrogenase (quinone) (non-electrogenic) activity"/>
    <property type="evidence" value="ECO:0007669"/>
    <property type="project" value="UniProtKB-UniRule"/>
</dbReference>
<evidence type="ECO:0000256" key="6">
    <source>
        <dbReference type="ARBA" id="ARBA00022719"/>
    </source>
</evidence>
<dbReference type="HAMAP" id="MF_01456">
    <property type="entry name" value="NDH1_NuoK"/>
    <property type="match status" value="1"/>
</dbReference>
<organism evidence="13 14">
    <name type="scientific">Bowmanella dokdonensis</name>
    <dbReference type="NCBI Taxonomy" id="751969"/>
    <lineage>
        <taxon>Bacteria</taxon>
        <taxon>Pseudomonadati</taxon>
        <taxon>Pseudomonadota</taxon>
        <taxon>Gammaproteobacteria</taxon>
        <taxon>Alteromonadales</taxon>
        <taxon>Alteromonadaceae</taxon>
        <taxon>Bowmanella</taxon>
    </lineage>
</organism>
<keyword evidence="11 12" id="KW-0472">Membrane</keyword>
<evidence type="ECO:0000256" key="3">
    <source>
        <dbReference type="ARBA" id="ARBA00010519"/>
    </source>
</evidence>
<keyword evidence="5 12" id="KW-0812">Transmembrane</keyword>
<evidence type="ECO:0000256" key="4">
    <source>
        <dbReference type="ARBA" id="ARBA00022448"/>
    </source>
</evidence>
<dbReference type="AlphaFoldDB" id="A0A939DKG4"/>
<dbReference type="InterPro" id="IPR001133">
    <property type="entry name" value="NADH_UbQ_OxRdtase_chain4L/K"/>
</dbReference>
<protein>
    <recommendedName>
        <fullName evidence="12">NADH-quinone oxidoreductase subunit K</fullName>
        <ecNumber evidence="12">7.1.1.-</ecNumber>
    </recommendedName>
    <alternativeName>
        <fullName evidence="12">NADH dehydrogenase I subunit K</fullName>
    </alternativeName>
    <alternativeName>
        <fullName evidence="12">NDH-1 subunit K</fullName>
    </alternativeName>
</protein>
<evidence type="ECO:0000313" key="13">
    <source>
        <dbReference type="EMBL" id="MBN7823962.1"/>
    </source>
</evidence>
<evidence type="ECO:0000256" key="12">
    <source>
        <dbReference type="HAMAP-Rule" id="MF_01456"/>
    </source>
</evidence>
<dbReference type="NCBIfam" id="NF004319">
    <property type="entry name" value="PRK05715.1-1"/>
    <property type="match status" value="1"/>
</dbReference>
<dbReference type="InterPro" id="IPR039428">
    <property type="entry name" value="NUOK/Mnh_C1-like"/>
</dbReference>